<reference evidence="3 4" key="1">
    <citation type="submission" date="2023-05" db="EMBL/GenBank/DDBJ databases">
        <title>A 100% complete, gapless, phased diploid assembly of the Scenedesmus obliquus UTEX 3031 genome.</title>
        <authorList>
            <person name="Biondi T.C."/>
            <person name="Hanschen E.R."/>
            <person name="Kwon T."/>
            <person name="Eng W."/>
            <person name="Kruse C.P.S."/>
            <person name="Koehler S.I."/>
            <person name="Kunde Y."/>
            <person name="Gleasner C.D."/>
            <person name="You Mak K.T."/>
            <person name="Polle J."/>
            <person name="Hovde B.T."/>
            <person name="Starkenburg S.R."/>
        </authorList>
    </citation>
    <scope>NUCLEOTIDE SEQUENCE [LARGE SCALE GENOMIC DNA]</scope>
    <source>
        <strain evidence="3 4">DOE0152z</strain>
    </source>
</reference>
<evidence type="ECO:0000259" key="2">
    <source>
        <dbReference type="Pfam" id="PF24798"/>
    </source>
</evidence>
<feature type="domain" description="CFAP74 fourth Ig-like" evidence="2">
    <location>
        <begin position="766"/>
        <end position="861"/>
    </location>
</feature>
<keyword evidence="1" id="KW-0175">Coiled coil</keyword>
<dbReference type="PANTHER" id="PTHR22538">
    <property type="entry name" value="CILIA- AND FLAGELLA-ASSOCIATED PROTEIN 74"/>
    <property type="match status" value="1"/>
</dbReference>
<keyword evidence="4" id="KW-1185">Reference proteome</keyword>
<protein>
    <recommendedName>
        <fullName evidence="2">CFAP74 fourth Ig-like domain-containing protein</fullName>
    </recommendedName>
</protein>
<dbReference type="InterPro" id="IPR013783">
    <property type="entry name" value="Ig-like_fold"/>
</dbReference>
<name>A0ABY8UMV8_TETOB</name>
<dbReference type="Gene3D" id="2.60.40.10">
    <property type="entry name" value="Immunoglobulins"/>
    <property type="match status" value="5"/>
</dbReference>
<dbReference type="Proteomes" id="UP001244341">
    <property type="component" value="Chromosome 15b"/>
</dbReference>
<gene>
    <name evidence="3" type="ORF">OEZ85_001086</name>
</gene>
<accession>A0ABY8UMV8</accession>
<proteinExistence type="predicted"/>
<dbReference type="EMBL" id="CP126222">
    <property type="protein sequence ID" value="WIA22675.1"/>
    <property type="molecule type" value="Genomic_DNA"/>
</dbReference>
<evidence type="ECO:0000313" key="4">
    <source>
        <dbReference type="Proteomes" id="UP001244341"/>
    </source>
</evidence>
<evidence type="ECO:0000313" key="3">
    <source>
        <dbReference type="EMBL" id="WIA22675.1"/>
    </source>
</evidence>
<dbReference type="Pfam" id="PF24798">
    <property type="entry name" value="Ig-CFAP74_4th"/>
    <property type="match status" value="1"/>
</dbReference>
<dbReference type="InterPro" id="IPR056310">
    <property type="entry name" value="Ig-CFAP74_4th"/>
</dbReference>
<evidence type="ECO:0000256" key="1">
    <source>
        <dbReference type="SAM" id="Coils"/>
    </source>
</evidence>
<dbReference type="Pfam" id="PF24771">
    <property type="entry name" value="Ig_CFAP74_1st"/>
    <property type="match status" value="1"/>
</dbReference>
<feature type="coiled-coil region" evidence="1">
    <location>
        <begin position="100"/>
        <end position="254"/>
    </location>
</feature>
<dbReference type="PANTHER" id="PTHR22538:SF0">
    <property type="entry name" value="CILIA- AND FLAGELLA-ASSOCIATED PROTEIN 74"/>
    <property type="match status" value="1"/>
</dbReference>
<organism evidence="3 4">
    <name type="scientific">Tetradesmus obliquus</name>
    <name type="common">Green alga</name>
    <name type="synonym">Acutodesmus obliquus</name>
    <dbReference type="NCBI Taxonomy" id="3088"/>
    <lineage>
        <taxon>Eukaryota</taxon>
        <taxon>Viridiplantae</taxon>
        <taxon>Chlorophyta</taxon>
        <taxon>core chlorophytes</taxon>
        <taxon>Chlorophyceae</taxon>
        <taxon>CS clade</taxon>
        <taxon>Sphaeropleales</taxon>
        <taxon>Scenedesmaceae</taxon>
        <taxon>Tetradesmus</taxon>
    </lineage>
</organism>
<sequence length="1053" mass="112296">MQRIQQLEQQIGSLQEEEQQLSAKVPLPVNRLIRVQQWLKERSAALEAEKAALDGKQMALLKTESQLRARETEADLLAEAAGSLSSAAARTAAAALRSAAAAHDAEVAAANKQLRQVQAAEQRAVQEEAAQQADAEQRIRAAQEGHAAAKRRLAASQGAIRATAEELAQAAAAEQERRRQALMSLKSKIDELRENVGQKADRFRQLQKQKRDQERREFEALQEQGLNPYEVYRLRDAEAAAAKAAAELSQQQAARMRGIAAVLDNEEKEYQKQLARQEFDRQVEEQYQREMGIAAQQQRTGAYMRSHTLSGQALLDPTSRLHPYPSDSILVKPAGFGLGRSSPEAVSKTSFGRTFAGDAFIAEPAELLFRDFVPGQVYRASLQLINRSFTKNSIRLLDVPAEVVDVIELDMPPSGCLAPGAAATLKVMFTPKAEADLSASIPLLAETGPLEVQLSCLARRALPSVQPCPVVCLNGRAGGVMLAATSSRSITISNAGALAVAYDVKVTGALAATSEYEEPDPPMPPPNATAEDMAELQAKACAATSLAVAGLRVQGIKGTVKGYSSIALPVEFTPRVAGDVEVPLLVRFAAPENRSLQLQPVQLSLTATGRELPVSTLTPLVDFKCVMFGRQYAAALLLANAGKSAMKALIGSRPELADWVTFTPDFGFIQAGDTLSVSVSLKPTPDMMHRLAKYLVAPGAAGSAAAAAAGGSAAEGAAAAAESVDGKDSDEAEAIFEVPLLVSVPGQTMPVPFKLRFQPTTTDLLLSPATLDFGRVPLSEQAGAYLSVTNPSRLPQTFSFGPKLPLGLSITPGGGYGSVLPGETLQLLMRFQPPIPGLQFLSMACRTLAGRVFKLQGKCEGLQLELELSHNNIKFPATAVGDAASASVILRNSSSSASQLFEFGVPAGSWMQSYWVLDFGALPVGERCTRQLLLSNTGPDVVPLSCSPLDPEGVFAIVNALRPVEGRGGSAKVLLAFAPHACKEYYEVLTIRSAKSRLRIALKGQGITPSLAISPAAATSSSGGLVFGDVLLSDPVHKELKQQQQQQQQQEEE</sequence>